<keyword evidence="1" id="KW-1133">Transmembrane helix</keyword>
<evidence type="ECO:0000313" key="2">
    <source>
        <dbReference type="EMBL" id="OYR11977.1"/>
    </source>
</evidence>
<accession>A0A256FAT6</accession>
<evidence type="ECO:0000313" key="3">
    <source>
        <dbReference type="Proteomes" id="UP000216478"/>
    </source>
</evidence>
<keyword evidence="1" id="KW-0812">Transmembrane</keyword>
<evidence type="ECO:0000256" key="1">
    <source>
        <dbReference type="SAM" id="Phobius"/>
    </source>
</evidence>
<dbReference type="Proteomes" id="UP000216478">
    <property type="component" value="Unassembled WGS sequence"/>
</dbReference>
<dbReference type="EMBL" id="NNRL01000161">
    <property type="protein sequence ID" value="OYR11977.1"/>
    <property type="molecule type" value="Genomic_DNA"/>
</dbReference>
<keyword evidence="1" id="KW-0472">Membrane</keyword>
<feature type="transmembrane region" description="Helical" evidence="1">
    <location>
        <begin position="16"/>
        <end position="39"/>
    </location>
</feature>
<sequence length="44" mass="4666">MLDAFLGWPIGGNYGVFWGSAAGVIIGAILMIIIVFSLIKARGR</sequence>
<proteinExistence type="predicted"/>
<comment type="caution">
    <text evidence="2">The sequence shown here is derived from an EMBL/GenBank/DDBJ whole genome shotgun (WGS) entry which is preliminary data.</text>
</comment>
<dbReference type="AlphaFoldDB" id="A0A256FAT6"/>
<keyword evidence="3" id="KW-1185">Reference proteome</keyword>
<protein>
    <submittedName>
        <fullName evidence="2">Putative membrane protein</fullName>
    </submittedName>
</protein>
<gene>
    <name evidence="2" type="ORF">CEV33_1541</name>
</gene>
<name>A0A256FAT6_9HYPH</name>
<organism evidence="2 3">
    <name type="scientific">Brucella grignonensis</name>
    <dbReference type="NCBI Taxonomy" id="94627"/>
    <lineage>
        <taxon>Bacteria</taxon>
        <taxon>Pseudomonadati</taxon>
        <taxon>Pseudomonadota</taxon>
        <taxon>Alphaproteobacteria</taxon>
        <taxon>Hyphomicrobiales</taxon>
        <taxon>Brucellaceae</taxon>
        <taxon>Brucella/Ochrobactrum group</taxon>
        <taxon>Brucella</taxon>
    </lineage>
</organism>
<reference evidence="2 3" key="1">
    <citation type="submission" date="2017-07" db="EMBL/GenBank/DDBJ databases">
        <title>Phylogenetic study on the rhizospheric bacterium Ochrobactrum sp. A44.</title>
        <authorList>
            <person name="Krzyzanowska D.M."/>
            <person name="Ossowicki A."/>
            <person name="Rajewska M."/>
            <person name="Maciag T."/>
            <person name="Kaczynski Z."/>
            <person name="Czerwicka M."/>
            <person name="Jafra S."/>
        </authorList>
    </citation>
    <scope>NUCLEOTIDE SEQUENCE [LARGE SCALE GENOMIC DNA]</scope>
    <source>
        <strain evidence="2 3">OgA9a</strain>
    </source>
</reference>